<keyword evidence="2" id="KW-1185">Reference proteome</keyword>
<protein>
    <submittedName>
        <fullName evidence="1">Uncharacterized protein</fullName>
    </submittedName>
</protein>
<accession>A0A075B406</accession>
<dbReference type="EMBL" id="KE560765">
    <property type="protein sequence ID" value="EPZ35749.1"/>
    <property type="molecule type" value="Genomic_DNA"/>
</dbReference>
<dbReference type="AlphaFoldDB" id="A0A075B406"/>
<gene>
    <name evidence="1" type="ORF">O9G_003367</name>
</gene>
<evidence type="ECO:0000313" key="1">
    <source>
        <dbReference type="EMBL" id="EPZ35749.1"/>
    </source>
</evidence>
<proteinExistence type="predicted"/>
<organism evidence="1 2">
    <name type="scientific">Rozella allomycis (strain CSF55)</name>
    <dbReference type="NCBI Taxonomy" id="988480"/>
    <lineage>
        <taxon>Eukaryota</taxon>
        <taxon>Fungi</taxon>
        <taxon>Fungi incertae sedis</taxon>
        <taxon>Cryptomycota</taxon>
        <taxon>Cryptomycota incertae sedis</taxon>
        <taxon>Rozella</taxon>
    </lineage>
</organism>
<dbReference type="Proteomes" id="UP000030755">
    <property type="component" value="Unassembled WGS sequence"/>
</dbReference>
<sequence>MALIKDKRIQFSNILEKIQTLIQDSQLELSNEENSFYEKMILKEDANYLREFLNSLEGNEKAKFLASLNGTFRKFSNKLTNEQDILKSYQDNNQRMKKGYAEFIKDYRI</sequence>
<evidence type="ECO:0000313" key="2">
    <source>
        <dbReference type="Proteomes" id="UP000030755"/>
    </source>
</evidence>
<dbReference type="HOGENOM" id="CLU_2185441_0_0_1"/>
<name>A0A075B406_ROZAC</name>
<reference evidence="1 2" key="1">
    <citation type="journal article" date="2013" name="Curr. Biol.">
        <title>Shared signatures of parasitism and phylogenomics unite Cryptomycota and microsporidia.</title>
        <authorList>
            <person name="James T.Y."/>
            <person name="Pelin A."/>
            <person name="Bonen L."/>
            <person name="Ahrendt S."/>
            <person name="Sain D."/>
            <person name="Corradi N."/>
            <person name="Stajich J.E."/>
        </authorList>
    </citation>
    <scope>NUCLEOTIDE SEQUENCE [LARGE SCALE GENOMIC DNA]</scope>
    <source>
        <strain evidence="1 2">CSF55</strain>
    </source>
</reference>